<reference evidence="4 5" key="1">
    <citation type="submission" date="2021-03" db="EMBL/GenBank/DDBJ databases">
        <title>Genomic Encyclopedia of Type Strains, Phase IV (KMG-IV): sequencing the most valuable type-strain genomes for metagenomic binning, comparative biology and taxonomic classification.</title>
        <authorList>
            <person name="Goeker M."/>
        </authorList>
    </citation>
    <scope>NUCLEOTIDE SEQUENCE [LARGE SCALE GENOMIC DNA]</scope>
    <source>
        <strain evidence="4 5">DSM 40526</strain>
    </source>
</reference>
<keyword evidence="5" id="KW-1185">Reference proteome</keyword>
<dbReference type="GO" id="GO:0016740">
    <property type="term" value="F:transferase activity"/>
    <property type="evidence" value="ECO:0007669"/>
    <property type="project" value="UniProtKB-KW"/>
</dbReference>
<gene>
    <name evidence="4" type="ORF">J2Z77_004411</name>
</gene>
<dbReference type="InterPro" id="IPR041354">
    <property type="entry name" value="4PPT_N"/>
</dbReference>
<comment type="caution">
    <text evidence="4">The sequence shown here is derived from an EMBL/GenBank/DDBJ whole genome shotgun (WGS) entry which is preliminary data.</text>
</comment>
<feature type="domain" description="4'-phosphopantetheinyl transferase" evidence="2">
    <location>
        <begin position="66"/>
        <end position="143"/>
    </location>
</feature>
<evidence type="ECO:0000259" key="3">
    <source>
        <dbReference type="Pfam" id="PF17837"/>
    </source>
</evidence>
<dbReference type="InterPro" id="IPR037143">
    <property type="entry name" value="4-PPantetheinyl_Trfase_dom_sf"/>
</dbReference>
<evidence type="ECO:0000313" key="5">
    <source>
        <dbReference type="Proteomes" id="UP001519310"/>
    </source>
</evidence>
<dbReference type="SUPFAM" id="SSF56214">
    <property type="entry name" value="4'-phosphopantetheinyl transferase"/>
    <property type="match status" value="1"/>
</dbReference>
<dbReference type="PANTHER" id="PTHR38096:SF1">
    <property type="entry name" value="ENTEROBACTIN SYNTHASE COMPONENT D"/>
    <property type="match status" value="1"/>
</dbReference>
<evidence type="ECO:0000313" key="4">
    <source>
        <dbReference type="EMBL" id="MBP2038600.1"/>
    </source>
</evidence>
<organism evidence="4 5">
    <name type="scientific">Streptomyces avidinii</name>
    <dbReference type="NCBI Taxonomy" id="1895"/>
    <lineage>
        <taxon>Bacteria</taxon>
        <taxon>Bacillati</taxon>
        <taxon>Actinomycetota</taxon>
        <taxon>Actinomycetes</taxon>
        <taxon>Kitasatosporales</taxon>
        <taxon>Streptomycetaceae</taxon>
        <taxon>Streptomyces</taxon>
    </lineage>
</organism>
<sequence length="199" mass="22020">MERRRSDFTTVRTCARRAMGRLGFPPAPILRGPRGEPLWPPGLVGSMTHCDGYRAAALARAEDLASLGVDAEVNDPLPREGMLRIVTTEEERAWLAPMIERRPDVAWDRLVFSAKESVYKAWYPLTGRWLDFQEAVITVDPDLGTFAARLLVPGPLVGSARLSDFPGRWTTERGFLMTAVALPAPSRPDESPTTPPPAR</sequence>
<feature type="domain" description="4'-phosphopantetheinyl transferase N-terminal" evidence="3">
    <location>
        <begin position="2"/>
        <end position="59"/>
    </location>
</feature>
<dbReference type="Pfam" id="PF01648">
    <property type="entry name" value="ACPS"/>
    <property type="match status" value="1"/>
</dbReference>
<protein>
    <submittedName>
        <fullName evidence="4">4'-phosphopantetheinyl transferase EntD</fullName>
    </submittedName>
</protein>
<dbReference type="InterPro" id="IPR008278">
    <property type="entry name" value="4-PPantetheinyl_Trfase_dom"/>
</dbReference>
<dbReference type="EMBL" id="JAGGLQ010000008">
    <property type="protein sequence ID" value="MBP2038600.1"/>
    <property type="molecule type" value="Genomic_DNA"/>
</dbReference>
<name>A0ABS4L908_STRAV</name>
<accession>A0ABS4L908</accession>
<proteinExistence type="predicted"/>
<evidence type="ECO:0000256" key="1">
    <source>
        <dbReference type="ARBA" id="ARBA00022679"/>
    </source>
</evidence>
<dbReference type="PRINTS" id="PR01399">
    <property type="entry name" value="ENTSNTHTASED"/>
</dbReference>
<dbReference type="PANTHER" id="PTHR38096">
    <property type="entry name" value="ENTEROBACTIN SYNTHASE COMPONENT D"/>
    <property type="match status" value="1"/>
</dbReference>
<dbReference type="Proteomes" id="UP001519310">
    <property type="component" value="Unassembled WGS sequence"/>
</dbReference>
<dbReference type="InterPro" id="IPR003542">
    <property type="entry name" value="Enbac_synth_compD-like"/>
</dbReference>
<dbReference type="Pfam" id="PF17837">
    <property type="entry name" value="4PPT_N"/>
    <property type="match status" value="1"/>
</dbReference>
<keyword evidence="1 4" id="KW-0808">Transferase</keyword>
<evidence type="ECO:0000259" key="2">
    <source>
        <dbReference type="Pfam" id="PF01648"/>
    </source>
</evidence>